<evidence type="ECO:0000259" key="5">
    <source>
        <dbReference type="Pfam" id="PF00441"/>
    </source>
</evidence>
<dbReference type="GO" id="GO:0003995">
    <property type="term" value="F:acyl-CoA dehydrogenase activity"/>
    <property type="evidence" value="ECO:0007669"/>
    <property type="project" value="TreeGrafter"/>
</dbReference>
<dbReference type="Pfam" id="PF00441">
    <property type="entry name" value="Acyl-CoA_dh_1"/>
    <property type="match status" value="1"/>
</dbReference>
<name>A0A0H3A2M8_MYCA1</name>
<dbReference type="GO" id="GO:0005737">
    <property type="term" value="C:cytoplasm"/>
    <property type="evidence" value="ECO:0007669"/>
    <property type="project" value="TreeGrafter"/>
</dbReference>
<dbReference type="InterPro" id="IPR009100">
    <property type="entry name" value="AcylCoA_DH/oxidase_NM_dom_sf"/>
</dbReference>
<dbReference type="Gene3D" id="1.20.140.10">
    <property type="entry name" value="Butyryl-CoA Dehydrogenase, subunit A, domain 3"/>
    <property type="match status" value="1"/>
</dbReference>
<feature type="domain" description="Acyl-CoA dehydrogenase/oxidase C-terminal" evidence="5">
    <location>
        <begin position="207"/>
        <end position="340"/>
    </location>
</feature>
<protein>
    <submittedName>
        <fullName evidence="6">Putative acyl-CoA dehydrogenase</fullName>
    </submittedName>
</protein>
<keyword evidence="4" id="KW-0560">Oxidoreductase</keyword>
<dbReference type="InterPro" id="IPR009075">
    <property type="entry name" value="AcylCo_DH/oxidase_C"/>
</dbReference>
<dbReference type="SUPFAM" id="SSF47203">
    <property type="entry name" value="Acyl-CoA dehydrogenase C-terminal domain-like"/>
    <property type="match status" value="1"/>
</dbReference>
<keyword evidence="3" id="KW-0274">FAD</keyword>
<dbReference type="InterPro" id="IPR036250">
    <property type="entry name" value="AcylCo_DH-like_C"/>
</dbReference>
<evidence type="ECO:0000313" key="6">
    <source>
        <dbReference type="EMBL" id="ABK68833.1"/>
    </source>
</evidence>
<evidence type="ECO:0000256" key="4">
    <source>
        <dbReference type="ARBA" id="ARBA00023002"/>
    </source>
</evidence>
<dbReference type="HOGENOM" id="CLU_018204_5_0_11"/>
<evidence type="ECO:0000256" key="1">
    <source>
        <dbReference type="ARBA" id="ARBA00009347"/>
    </source>
</evidence>
<dbReference type="Proteomes" id="UP000001574">
    <property type="component" value="Chromosome"/>
</dbReference>
<gene>
    <name evidence="6" type="ordered locus">MAV_1813</name>
</gene>
<dbReference type="EMBL" id="CP000479">
    <property type="protein sequence ID" value="ABK68833.1"/>
    <property type="molecule type" value="Genomic_DNA"/>
</dbReference>
<comment type="similarity">
    <text evidence="1">Belongs to the acyl-CoA dehydrogenase family.</text>
</comment>
<evidence type="ECO:0000313" key="7">
    <source>
        <dbReference type="Proteomes" id="UP000001574"/>
    </source>
</evidence>
<reference evidence="6 7" key="1">
    <citation type="submission" date="2006-10" db="EMBL/GenBank/DDBJ databases">
        <authorList>
            <person name="Fleischmann R.D."/>
            <person name="Dodson R.J."/>
            <person name="Haft D.H."/>
            <person name="Merkel J.S."/>
            <person name="Nelson W.C."/>
            <person name="Fraser C.M."/>
        </authorList>
    </citation>
    <scope>NUCLEOTIDE SEQUENCE [LARGE SCALE GENOMIC DNA]</scope>
    <source>
        <strain evidence="6 7">104</strain>
    </source>
</reference>
<dbReference type="RefSeq" id="WP_011724352.1">
    <property type="nucleotide sequence ID" value="NC_008595.1"/>
</dbReference>
<organism evidence="6 7">
    <name type="scientific">Mycobacterium avium (strain 104)</name>
    <dbReference type="NCBI Taxonomy" id="243243"/>
    <lineage>
        <taxon>Bacteria</taxon>
        <taxon>Bacillati</taxon>
        <taxon>Actinomycetota</taxon>
        <taxon>Actinomycetes</taxon>
        <taxon>Mycobacteriales</taxon>
        <taxon>Mycobacteriaceae</taxon>
        <taxon>Mycobacterium</taxon>
        <taxon>Mycobacterium avium complex (MAC)</taxon>
    </lineage>
</organism>
<keyword evidence="2" id="KW-0285">Flavoprotein</keyword>
<accession>A0A0H3A2M8</accession>
<evidence type="ECO:0000256" key="2">
    <source>
        <dbReference type="ARBA" id="ARBA00022630"/>
    </source>
</evidence>
<dbReference type="SUPFAM" id="SSF56645">
    <property type="entry name" value="Acyl-CoA dehydrogenase NM domain-like"/>
    <property type="match status" value="1"/>
</dbReference>
<dbReference type="GO" id="GO:0033539">
    <property type="term" value="P:fatty acid beta-oxidation using acyl-CoA dehydrogenase"/>
    <property type="evidence" value="ECO:0007669"/>
    <property type="project" value="TreeGrafter"/>
</dbReference>
<evidence type="ECO:0000256" key="3">
    <source>
        <dbReference type="ARBA" id="ARBA00022827"/>
    </source>
</evidence>
<dbReference type="PANTHER" id="PTHR48083:SF13">
    <property type="entry name" value="ACYL-COA DEHYDROGENASE FAMILY MEMBER 11"/>
    <property type="match status" value="1"/>
</dbReference>
<dbReference type="AlphaFoldDB" id="A0A0H3A2M8"/>
<sequence length="365" mass="38241">MSALAGGVFASGTVEDDGAELRQLVDDIGRRSFDAKLGRRRVPDEFDADLWRNLEDTGLARLTSTPDLDAGPHELAIVLYGLARHAGAVPLAETDALAGWLGREAGIELPNGPLTVAIADSDLAGGRLTGTAMDVPWSGAATAVLLAARGRDGSRVCVLDGGETSADDGYNLAGEPRGRLTFDVAADELTPVDDAVADELSRRGGWCRCIQIVGALDAAAALTVAHTRERVQFGRPLSAFQAVQQSLAGMAGEIERARAAVELAVAAAAEHGFGSPHTDYAVTVAKVAVGRAVIPVTTTAHQLHGAIGVTSEHPLWLFTLRAQSWADDYGTTAHHARRLGRMALAAGDPWDLVIGNLTRPKTVDK</sequence>
<proteinExistence type="inferred from homology"/>
<dbReference type="KEGG" id="mav:MAV_1813"/>
<dbReference type="PANTHER" id="PTHR48083">
    <property type="entry name" value="MEDIUM-CHAIN SPECIFIC ACYL-COA DEHYDROGENASE, MITOCHONDRIAL-RELATED"/>
    <property type="match status" value="1"/>
</dbReference>
<dbReference type="InterPro" id="IPR050741">
    <property type="entry name" value="Acyl-CoA_dehydrogenase"/>
</dbReference>